<evidence type="ECO:0000256" key="7">
    <source>
        <dbReference type="ARBA" id="ARBA00023212"/>
    </source>
</evidence>
<dbReference type="FunFam" id="1.10.418.10:FF:000028">
    <property type="entry name" value="RP/EB family microtubule-associated protein"/>
    <property type="match status" value="1"/>
</dbReference>
<evidence type="ECO:0000256" key="3">
    <source>
        <dbReference type="ARBA" id="ARBA00022490"/>
    </source>
</evidence>
<keyword evidence="3" id="KW-0963">Cytoplasm</keyword>
<evidence type="ECO:0000256" key="9">
    <source>
        <dbReference type="PROSITE-ProRule" id="PRU00576"/>
    </source>
</evidence>
<comment type="caution">
    <text evidence="13">The sequence shown here is derived from an EMBL/GenBank/DDBJ whole genome shotgun (WGS) entry which is preliminary data.</text>
</comment>
<evidence type="ECO:0000256" key="10">
    <source>
        <dbReference type="SAM" id="MobiDB-lite"/>
    </source>
</evidence>
<dbReference type="Pfam" id="PF03271">
    <property type="entry name" value="EB1"/>
    <property type="match status" value="1"/>
</dbReference>
<keyword evidence="14" id="KW-1185">Reference proteome</keyword>
<evidence type="ECO:0000256" key="4">
    <source>
        <dbReference type="ARBA" id="ARBA00022618"/>
    </source>
</evidence>
<feature type="region of interest" description="Disordered" evidence="10">
    <location>
        <begin position="130"/>
        <end position="171"/>
    </location>
</feature>
<dbReference type="InterPro" id="IPR036133">
    <property type="entry name" value="EB1_C_sf"/>
</dbReference>
<evidence type="ECO:0000256" key="1">
    <source>
        <dbReference type="ARBA" id="ARBA00004245"/>
    </source>
</evidence>
<dbReference type="PANTHER" id="PTHR10623">
    <property type="entry name" value="MICROTUBULE-ASSOCIATED PROTEIN RP/EB FAMILY MEMBER"/>
    <property type="match status" value="1"/>
</dbReference>
<evidence type="ECO:0000256" key="5">
    <source>
        <dbReference type="ARBA" id="ARBA00022701"/>
    </source>
</evidence>
<evidence type="ECO:0000313" key="14">
    <source>
        <dbReference type="Proteomes" id="UP001153069"/>
    </source>
</evidence>
<dbReference type="Gene3D" id="1.10.418.10">
    <property type="entry name" value="Calponin-like domain"/>
    <property type="match status" value="1"/>
</dbReference>
<feature type="domain" description="EB1 C-terminal" evidence="12">
    <location>
        <begin position="177"/>
        <end position="253"/>
    </location>
</feature>
<dbReference type="EMBL" id="CAICTM010000351">
    <property type="protein sequence ID" value="CAB9508576.1"/>
    <property type="molecule type" value="Genomic_DNA"/>
</dbReference>
<evidence type="ECO:0000259" key="12">
    <source>
        <dbReference type="PROSITE" id="PS51230"/>
    </source>
</evidence>
<proteinExistence type="inferred from homology"/>
<dbReference type="GO" id="GO:0051301">
    <property type="term" value="P:cell division"/>
    <property type="evidence" value="ECO:0007669"/>
    <property type="project" value="UniProtKB-KW"/>
</dbReference>
<keyword evidence="8" id="KW-0131">Cell cycle</keyword>
<dbReference type="InterPro" id="IPR001715">
    <property type="entry name" value="CH_dom"/>
</dbReference>
<sequence>MPAGNADASVGMMTGAYFVGKRELLEFFNSLLDMNLSKIEQTASGAVACQLCDYIFPGSIPMKRVNWEAKSDYEYIQNYKLLQQAFGKNKVQRYVDVDKLIRAKYQDNLEFCQWLKAFYDQSGVQRPDYDPVAVRSMGKGASSGPKTTSSSPARPLSVRQSQNSNNNKGRNADAVVADAALMKKNSELEGKVAELEGSLLDIEKERDFYFQKLRDIEIMLQVHQEKGAEAGDPNGMIDNVFKVLYATTEAPVVVNDDGEIINTSSVNTSAVDVDALGIVDDAADVDDDDLLENTLFEEF</sequence>
<reference evidence="13" key="1">
    <citation type="submission" date="2020-06" db="EMBL/GenBank/DDBJ databases">
        <authorList>
            <consortium name="Plant Systems Biology data submission"/>
        </authorList>
    </citation>
    <scope>NUCLEOTIDE SEQUENCE</scope>
    <source>
        <strain evidence="13">D6</strain>
    </source>
</reference>
<protein>
    <submittedName>
        <fullName evidence="13">Microtubule-associated protein RP/EB family member 1</fullName>
    </submittedName>
</protein>
<keyword evidence="6" id="KW-0498">Mitosis</keyword>
<dbReference type="AlphaFoldDB" id="A0A9N8DXD1"/>
<evidence type="ECO:0000256" key="2">
    <source>
        <dbReference type="ARBA" id="ARBA00010729"/>
    </source>
</evidence>
<comment type="subcellular location">
    <subcellularLocation>
        <location evidence="1">Cytoplasm</location>
        <location evidence="1">Cytoskeleton</location>
    </subcellularLocation>
</comment>
<feature type="domain" description="Calponin-homology (CH)" evidence="11">
    <location>
        <begin position="18"/>
        <end position="120"/>
    </location>
</feature>
<dbReference type="GO" id="GO:0005874">
    <property type="term" value="C:microtubule"/>
    <property type="evidence" value="ECO:0007669"/>
    <property type="project" value="UniProtKB-KW"/>
</dbReference>
<dbReference type="InterPro" id="IPR027328">
    <property type="entry name" value="MAPRE"/>
</dbReference>
<evidence type="ECO:0000256" key="6">
    <source>
        <dbReference type="ARBA" id="ARBA00022776"/>
    </source>
</evidence>
<dbReference type="Gene3D" id="1.20.5.1430">
    <property type="match status" value="1"/>
</dbReference>
<dbReference type="InterPro" id="IPR036872">
    <property type="entry name" value="CH_dom_sf"/>
</dbReference>
<dbReference type="OrthoDB" id="2119228at2759"/>
<evidence type="ECO:0000256" key="8">
    <source>
        <dbReference type="ARBA" id="ARBA00023306"/>
    </source>
</evidence>
<name>A0A9N8DXD1_9STRA</name>
<dbReference type="PROSITE" id="PS50021">
    <property type="entry name" value="CH"/>
    <property type="match status" value="1"/>
</dbReference>
<dbReference type="Pfam" id="PF00307">
    <property type="entry name" value="CH"/>
    <property type="match status" value="1"/>
</dbReference>
<feature type="compositionally biased region" description="Polar residues" evidence="10">
    <location>
        <begin position="144"/>
        <end position="169"/>
    </location>
</feature>
<gene>
    <name evidence="13" type="ORF">SEMRO_352_G124310.1</name>
</gene>
<keyword evidence="4" id="KW-0132">Cell division</keyword>
<dbReference type="GO" id="GO:0008017">
    <property type="term" value="F:microtubule binding"/>
    <property type="evidence" value="ECO:0007669"/>
    <property type="project" value="InterPro"/>
</dbReference>
<keyword evidence="5 9" id="KW-0493">Microtubule</keyword>
<keyword evidence="7" id="KW-0206">Cytoskeleton</keyword>
<dbReference type="SUPFAM" id="SSF47576">
    <property type="entry name" value="Calponin-homology domain, CH-domain"/>
    <property type="match status" value="1"/>
</dbReference>
<dbReference type="Proteomes" id="UP001153069">
    <property type="component" value="Unassembled WGS sequence"/>
</dbReference>
<dbReference type="PROSITE" id="PS51230">
    <property type="entry name" value="EB1_C"/>
    <property type="match status" value="1"/>
</dbReference>
<dbReference type="InterPro" id="IPR004953">
    <property type="entry name" value="EB1_C"/>
</dbReference>
<dbReference type="SUPFAM" id="SSF140612">
    <property type="entry name" value="EB1 dimerisation domain-like"/>
    <property type="match status" value="1"/>
</dbReference>
<organism evidence="13 14">
    <name type="scientific">Seminavis robusta</name>
    <dbReference type="NCBI Taxonomy" id="568900"/>
    <lineage>
        <taxon>Eukaryota</taxon>
        <taxon>Sar</taxon>
        <taxon>Stramenopiles</taxon>
        <taxon>Ochrophyta</taxon>
        <taxon>Bacillariophyta</taxon>
        <taxon>Bacillariophyceae</taxon>
        <taxon>Bacillariophycidae</taxon>
        <taxon>Naviculales</taxon>
        <taxon>Naviculaceae</taxon>
        <taxon>Seminavis</taxon>
    </lineage>
</organism>
<evidence type="ECO:0000313" key="13">
    <source>
        <dbReference type="EMBL" id="CAB9508576.1"/>
    </source>
</evidence>
<evidence type="ECO:0000259" key="11">
    <source>
        <dbReference type="PROSITE" id="PS50021"/>
    </source>
</evidence>
<comment type="similarity">
    <text evidence="2">Belongs to the MAPRE family.</text>
</comment>
<accession>A0A9N8DXD1</accession>